<evidence type="ECO:0000259" key="2">
    <source>
        <dbReference type="Pfam" id="PF01968"/>
    </source>
</evidence>
<evidence type="ECO:0000256" key="1">
    <source>
        <dbReference type="SAM" id="MobiDB-lite"/>
    </source>
</evidence>
<gene>
    <name evidence="3" type="ORF">NMN56_005080</name>
</gene>
<evidence type="ECO:0000313" key="3">
    <source>
        <dbReference type="EMBL" id="MDJ1131336.1"/>
    </source>
</evidence>
<feature type="region of interest" description="Disordered" evidence="1">
    <location>
        <begin position="284"/>
        <end position="368"/>
    </location>
</feature>
<reference evidence="3 4" key="1">
    <citation type="submission" date="2023-05" db="EMBL/GenBank/DDBJ databases">
        <title>Streptantibioticus silvisoli sp. nov., acidotolerant actinomycetes 1 from pine litter.</title>
        <authorList>
            <person name="Swiecimska M."/>
            <person name="Golinska P."/>
            <person name="Sangal V."/>
            <person name="Wachnowicz B."/>
            <person name="Goodfellow M."/>
        </authorList>
    </citation>
    <scope>NUCLEOTIDE SEQUENCE [LARGE SCALE GENOMIC DNA]</scope>
    <source>
        <strain evidence="3 4">DSM 42109</strain>
    </source>
</reference>
<sequence length="496" mass="49615">MRLGIDIGRATSVAVLVERNGRVTAEAAVPSRAGAGASVTAVLQALGAAAPGCLEGNGVEAVCLTTDFARVPAPLGPVAVLRISPGSHPALAPLTGWPDATARAVGGLSGVADGGSSMTGRQLAPLDRDAVREFAERAAAAGRNAFALCAAGAAARAAPELTAAEILAATVPGARISLSHEIGGSGLRERENATVMNAALWDWAETLTREVGHALHAHGLSAPVAWARNDGGLVSGEYFRRYPVIASASTAACALRGAAAPAGADRAVVVDAGAYEVRCAALTDGEPEPGEAGLGPGGVWMEHGLPRMDTLPKRAVPGRDGNGESDRGGEGNGQGKRGGESWNGNGGESWSGGEEAIGGEGEGEGDGDLPARVAWLVAGVTERAPGGALLYAGGAARAAGAPEAVARGALRATAYGAARGTTRVELERVVVAAGDAEFARLRDQLCGQALTRAVAAGADPDSVRVDRVTHSPVSYLPRGVHRVRVSATGDPAGTAS</sequence>
<dbReference type="PANTHER" id="PTHR11365">
    <property type="entry name" value="5-OXOPROLINASE RELATED"/>
    <property type="match status" value="1"/>
</dbReference>
<dbReference type="Pfam" id="PF01968">
    <property type="entry name" value="Hydantoinase_A"/>
    <property type="match status" value="1"/>
</dbReference>
<evidence type="ECO:0000313" key="4">
    <source>
        <dbReference type="Proteomes" id="UP001214441"/>
    </source>
</evidence>
<dbReference type="EMBL" id="JANCPR020000004">
    <property type="protein sequence ID" value="MDJ1131336.1"/>
    <property type="molecule type" value="Genomic_DNA"/>
</dbReference>
<dbReference type="InterPro" id="IPR043129">
    <property type="entry name" value="ATPase_NBD"/>
</dbReference>
<proteinExistence type="predicted"/>
<feature type="compositionally biased region" description="Gly residues" evidence="1">
    <location>
        <begin position="344"/>
        <end position="360"/>
    </location>
</feature>
<dbReference type="RefSeq" id="WP_274039163.1">
    <property type="nucleotide sequence ID" value="NZ_JANCPR020000004.1"/>
</dbReference>
<accession>A0ABT6ZRS3</accession>
<dbReference type="Proteomes" id="UP001214441">
    <property type="component" value="Unassembled WGS sequence"/>
</dbReference>
<dbReference type="PANTHER" id="PTHR11365:SF10">
    <property type="entry name" value="HYDANTOINASE_OXOPROLINASE"/>
    <property type="match status" value="1"/>
</dbReference>
<name>A0ABT6ZRS3_9ACTN</name>
<dbReference type="SUPFAM" id="SSF53067">
    <property type="entry name" value="Actin-like ATPase domain"/>
    <property type="match status" value="1"/>
</dbReference>
<feature type="domain" description="Hydantoinase A/oxoprolinase" evidence="2">
    <location>
        <begin position="190"/>
        <end position="274"/>
    </location>
</feature>
<comment type="caution">
    <text evidence="3">The sequence shown here is derived from an EMBL/GenBank/DDBJ whole genome shotgun (WGS) entry which is preliminary data.</text>
</comment>
<protein>
    <submittedName>
        <fullName evidence="3">Hydantoinase/oxoprolinase family protein</fullName>
    </submittedName>
</protein>
<dbReference type="InterPro" id="IPR045079">
    <property type="entry name" value="Oxoprolinase-like"/>
</dbReference>
<dbReference type="InterPro" id="IPR002821">
    <property type="entry name" value="Hydantoinase_A"/>
</dbReference>
<keyword evidence="4" id="KW-1185">Reference proteome</keyword>
<organism evidence="3 4">
    <name type="scientific">Streptomyces iconiensis</name>
    <dbReference type="NCBI Taxonomy" id="1384038"/>
    <lineage>
        <taxon>Bacteria</taxon>
        <taxon>Bacillati</taxon>
        <taxon>Actinomycetota</taxon>
        <taxon>Actinomycetes</taxon>
        <taxon>Kitasatosporales</taxon>
        <taxon>Streptomycetaceae</taxon>
        <taxon>Streptomyces</taxon>
    </lineage>
</organism>